<dbReference type="EMBL" id="KV454013">
    <property type="protein sequence ID" value="ODV95934.1"/>
    <property type="molecule type" value="Genomic_DNA"/>
</dbReference>
<evidence type="ECO:0000256" key="2">
    <source>
        <dbReference type="SAM" id="SignalP"/>
    </source>
</evidence>
<name>A0A1E4TW22_PACTA</name>
<organism evidence="3 4">
    <name type="scientific">Pachysolen tannophilus NRRL Y-2460</name>
    <dbReference type="NCBI Taxonomy" id="669874"/>
    <lineage>
        <taxon>Eukaryota</taxon>
        <taxon>Fungi</taxon>
        <taxon>Dikarya</taxon>
        <taxon>Ascomycota</taxon>
        <taxon>Saccharomycotina</taxon>
        <taxon>Pichiomycetes</taxon>
        <taxon>Pachysolenaceae</taxon>
        <taxon>Pachysolen</taxon>
    </lineage>
</organism>
<feature type="compositionally biased region" description="Low complexity" evidence="1">
    <location>
        <begin position="199"/>
        <end position="217"/>
    </location>
</feature>
<feature type="compositionally biased region" description="Low complexity" evidence="1">
    <location>
        <begin position="226"/>
        <end position="263"/>
    </location>
</feature>
<feature type="compositionally biased region" description="Basic and acidic residues" evidence="1">
    <location>
        <begin position="271"/>
        <end position="283"/>
    </location>
</feature>
<feature type="chain" id="PRO_5009163375" evidence="2">
    <location>
        <begin position="25"/>
        <end position="357"/>
    </location>
</feature>
<sequence>MFAKNPFLFLSLILLLAIIGPQAGSPLFVSALEENGIFLSGNDPLVPVQNERGANFLDTNFQYENPYLDFASNQREPANIPASAPASAPAPEPAQEPAAAPVAAPAPSELQNLDPLSGIGNDNSMVPVADNQQQQVAIPGNDNAAAAAPSPSVIYVTVTQTVTTTHYAMPSNGSYHYDHGKLQEDKGNSQLYFNTTATHSSFPTTTTASTTTYSPDSVLRIGKQPTSVSSNSGTIINSSSSSSNSNSSWSKTKTSSTSSVSSTPPATFDWKNNRKDEPIDVSKEPNLSEDNYYQEVTKQREVMTNPATGYNYTVNKNQTDDSFINKFIVYPNGATSISSGSMNFFCICFSIMALVIC</sequence>
<dbReference type="Proteomes" id="UP000094236">
    <property type="component" value="Unassembled WGS sequence"/>
</dbReference>
<dbReference type="AlphaFoldDB" id="A0A1E4TW22"/>
<reference evidence="4" key="1">
    <citation type="submission" date="2016-05" db="EMBL/GenBank/DDBJ databases">
        <title>Comparative genomics of biotechnologically important yeasts.</title>
        <authorList>
            <consortium name="DOE Joint Genome Institute"/>
            <person name="Riley R."/>
            <person name="Haridas S."/>
            <person name="Wolfe K.H."/>
            <person name="Lopes M.R."/>
            <person name="Hittinger C.T."/>
            <person name="Goker M."/>
            <person name="Salamov A."/>
            <person name="Wisecaver J."/>
            <person name="Long T.M."/>
            <person name="Aerts A.L."/>
            <person name="Barry K."/>
            <person name="Choi C."/>
            <person name="Clum A."/>
            <person name="Coughlan A.Y."/>
            <person name="Deshpande S."/>
            <person name="Douglass A.P."/>
            <person name="Hanson S.J."/>
            <person name="Klenk H.-P."/>
            <person name="Labutti K."/>
            <person name="Lapidus A."/>
            <person name="Lindquist E."/>
            <person name="Lipzen A."/>
            <person name="Meier-Kolthoff J.P."/>
            <person name="Ohm R.A."/>
            <person name="Otillar R.P."/>
            <person name="Pangilinan J."/>
            <person name="Peng Y."/>
            <person name="Rokas A."/>
            <person name="Rosa C.A."/>
            <person name="Scheuner C."/>
            <person name="Sibirny A.A."/>
            <person name="Slot J.C."/>
            <person name="Stielow J.B."/>
            <person name="Sun H."/>
            <person name="Kurtzman C.P."/>
            <person name="Blackwell M."/>
            <person name="Grigoriev I.V."/>
            <person name="Jeffries T.W."/>
        </authorList>
    </citation>
    <scope>NUCLEOTIDE SEQUENCE [LARGE SCALE GENOMIC DNA]</scope>
    <source>
        <strain evidence="4">NRRL Y-2460</strain>
    </source>
</reference>
<evidence type="ECO:0000256" key="1">
    <source>
        <dbReference type="SAM" id="MobiDB-lite"/>
    </source>
</evidence>
<feature type="region of interest" description="Disordered" evidence="1">
    <location>
        <begin position="78"/>
        <end position="126"/>
    </location>
</feature>
<gene>
    <name evidence="3" type="ORF">PACTADRAFT_33132</name>
</gene>
<evidence type="ECO:0000313" key="4">
    <source>
        <dbReference type="Proteomes" id="UP000094236"/>
    </source>
</evidence>
<feature type="region of interest" description="Disordered" evidence="1">
    <location>
        <begin position="199"/>
        <end position="290"/>
    </location>
</feature>
<feature type="compositionally biased region" description="Low complexity" evidence="1">
    <location>
        <begin position="78"/>
        <end position="87"/>
    </location>
</feature>
<keyword evidence="4" id="KW-1185">Reference proteome</keyword>
<feature type="compositionally biased region" description="Low complexity" evidence="1">
    <location>
        <begin position="95"/>
        <end position="109"/>
    </location>
</feature>
<accession>A0A1E4TW22</accession>
<keyword evidence="2" id="KW-0732">Signal</keyword>
<feature type="signal peptide" evidence="2">
    <location>
        <begin position="1"/>
        <end position="24"/>
    </location>
</feature>
<proteinExistence type="predicted"/>
<evidence type="ECO:0000313" key="3">
    <source>
        <dbReference type="EMBL" id="ODV95934.1"/>
    </source>
</evidence>
<protein>
    <submittedName>
        <fullName evidence="3">Uncharacterized protein</fullName>
    </submittedName>
</protein>